<evidence type="ECO:0000313" key="2">
    <source>
        <dbReference type="EMBL" id="PHI30142.1"/>
    </source>
</evidence>
<sequence length="63" mass="7521">MAICDVRNLKLESSRFIENLRAYFSDKLYFMKTIQGRDTFIFKLLENSIDIDKHLYLNKITAD</sequence>
<evidence type="ECO:0000259" key="1">
    <source>
        <dbReference type="Pfam" id="PF04754"/>
    </source>
</evidence>
<dbReference type="AlphaFoldDB" id="A0A2C6DP80"/>
<dbReference type="InterPro" id="IPR006842">
    <property type="entry name" value="Transposase_31"/>
</dbReference>
<reference evidence="3" key="1">
    <citation type="submission" date="2017-09" db="EMBL/GenBank/DDBJ databases">
        <title>FDA dAtabase for Regulatory Grade micrObial Sequences (FDA-ARGOS): Supporting development and validation of Infectious Disease Dx tests.</title>
        <authorList>
            <person name="Minogue T."/>
            <person name="Wolcott M."/>
            <person name="Wasieloski L."/>
            <person name="Aguilar W."/>
            <person name="Moore D."/>
            <person name="Tallon L."/>
            <person name="Sadzewicz L."/>
            <person name="Ott S."/>
            <person name="Zhao X."/>
            <person name="Nagaraj S."/>
            <person name="Vavikolanu K."/>
            <person name="Aluvathingal J."/>
            <person name="Nadendla S."/>
            <person name="Sichtig H."/>
        </authorList>
    </citation>
    <scope>NUCLEOTIDE SEQUENCE [LARGE SCALE GENOMIC DNA]</scope>
    <source>
        <strain evidence="3">FDAARGOS_387</strain>
    </source>
</reference>
<gene>
    <name evidence="2" type="ORF">CRN84_12710</name>
</gene>
<proteinExistence type="predicted"/>
<comment type="caution">
    <text evidence="2">The sequence shown here is derived from an EMBL/GenBank/DDBJ whole genome shotgun (WGS) entry which is preliminary data.</text>
</comment>
<dbReference type="OrthoDB" id="6624507at2"/>
<name>A0A2C6DP80_9GAMM</name>
<dbReference type="EMBL" id="PDDX01000001">
    <property type="protein sequence ID" value="PHI30142.1"/>
    <property type="molecule type" value="Genomic_DNA"/>
</dbReference>
<dbReference type="RefSeq" id="WP_084167157.1">
    <property type="nucleotide sequence ID" value="NZ_CAADJA010000002.1"/>
</dbReference>
<dbReference type="Proteomes" id="UP000224974">
    <property type="component" value="Unassembled WGS sequence"/>
</dbReference>
<evidence type="ECO:0000313" key="3">
    <source>
        <dbReference type="Proteomes" id="UP000224974"/>
    </source>
</evidence>
<dbReference type="Pfam" id="PF04754">
    <property type="entry name" value="Transposase_31"/>
    <property type="match status" value="1"/>
</dbReference>
<feature type="domain" description="Transposase (putative) YhgA-like" evidence="1">
    <location>
        <begin position="2"/>
        <end position="57"/>
    </location>
</feature>
<protein>
    <recommendedName>
        <fullName evidence="1">Transposase (putative) YhgA-like domain-containing protein</fullName>
    </recommendedName>
</protein>
<keyword evidence="3" id="KW-1185">Reference proteome</keyword>
<organism evidence="2 3">
    <name type="scientific">Budvicia aquatica</name>
    <dbReference type="NCBI Taxonomy" id="82979"/>
    <lineage>
        <taxon>Bacteria</taxon>
        <taxon>Pseudomonadati</taxon>
        <taxon>Pseudomonadota</taxon>
        <taxon>Gammaproteobacteria</taxon>
        <taxon>Enterobacterales</taxon>
        <taxon>Budviciaceae</taxon>
        <taxon>Budvicia</taxon>
    </lineage>
</organism>
<accession>A0A2C6DP80</accession>